<evidence type="ECO:0000313" key="1">
    <source>
        <dbReference type="EMBL" id="KAI3784832.1"/>
    </source>
</evidence>
<sequence>MTWFCVRILCLPWQLSVKEKKNYTLGLEYTVRNKKSVIHTGSECSIGFVELNSFGWTSFESGRRGLLSLPQFESLRQHVTKLQSGGQFDAGEA</sequence>
<reference evidence="1 2" key="2">
    <citation type="journal article" date="2022" name="Mol. Ecol. Resour.">
        <title>The genomes of chicory, endive, great burdock and yacon provide insights into Asteraceae paleo-polyploidization history and plant inulin production.</title>
        <authorList>
            <person name="Fan W."/>
            <person name="Wang S."/>
            <person name="Wang H."/>
            <person name="Wang A."/>
            <person name="Jiang F."/>
            <person name="Liu H."/>
            <person name="Zhao H."/>
            <person name="Xu D."/>
            <person name="Zhang Y."/>
        </authorList>
    </citation>
    <scope>NUCLEOTIDE SEQUENCE [LARGE SCALE GENOMIC DNA]</scope>
    <source>
        <strain evidence="2">cv. Yunnan</strain>
        <tissue evidence="1">Leaves</tissue>
    </source>
</reference>
<reference evidence="2" key="1">
    <citation type="journal article" date="2022" name="Mol. Ecol. Resour.">
        <title>The genomes of chicory, endive, great burdock and yacon provide insights into Asteraceae palaeo-polyploidization history and plant inulin production.</title>
        <authorList>
            <person name="Fan W."/>
            <person name="Wang S."/>
            <person name="Wang H."/>
            <person name="Wang A."/>
            <person name="Jiang F."/>
            <person name="Liu H."/>
            <person name="Zhao H."/>
            <person name="Xu D."/>
            <person name="Zhang Y."/>
        </authorList>
    </citation>
    <scope>NUCLEOTIDE SEQUENCE [LARGE SCALE GENOMIC DNA]</scope>
    <source>
        <strain evidence="2">cv. Yunnan</strain>
    </source>
</reference>
<organism evidence="1 2">
    <name type="scientific">Smallanthus sonchifolius</name>
    <dbReference type="NCBI Taxonomy" id="185202"/>
    <lineage>
        <taxon>Eukaryota</taxon>
        <taxon>Viridiplantae</taxon>
        <taxon>Streptophyta</taxon>
        <taxon>Embryophyta</taxon>
        <taxon>Tracheophyta</taxon>
        <taxon>Spermatophyta</taxon>
        <taxon>Magnoliopsida</taxon>
        <taxon>eudicotyledons</taxon>
        <taxon>Gunneridae</taxon>
        <taxon>Pentapetalae</taxon>
        <taxon>asterids</taxon>
        <taxon>campanulids</taxon>
        <taxon>Asterales</taxon>
        <taxon>Asteraceae</taxon>
        <taxon>Asteroideae</taxon>
        <taxon>Heliantheae alliance</taxon>
        <taxon>Millerieae</taxon>
        <taxon>Smallanthus</taxon>
    </lineage>
</organism>
<keyword evidence="2" id="KW-1185">Reference proteome</keyword>
<dbReference type="Proteomes" id="UP001056120">
    <property type="component" value="Linkage Group LG14"/>
</dbReference>
<evidence type="ECO:0000313" key="2">
    <source>
        <dbReference type="Proteomes" id="UP001056120"/>
    </source>
</evidence>
<dbReference type="EMBL" id="CM042031">
    <property type="protein sequence ID" value="KAI3784832.1"/>
    <property type="molecule type" value="Genomic_DNA"/>
</dbReference>
<comment type="caution">
    <text evidence="1">The sequence shown here is derived from an EMBL/GenBank/DDBJ whole genome shotgun (WGS) entry which is preliminary data.</text>
</comment>
<protein>
    <submittedName>
        <fullName evidence="1">Uncharacterized protein</fullName>
    </submittedName>
</protein>
<gene>
    <name evidence="1" type="ORF">L1987_43938</name>
</gene>
<name>A0ACB9GN70_9ASTR</name>
<proteinExistence type="predicted"/>
<accession>A0ACB9GN70</accession>